<keyword evidence="9 16" id="KW-0460">Magnesium</keyword>
<dbReference type="Pfam" id="PF04446">
    <property type="entry name" value="Thg1"/>
    <property type="match status" value="1"/>
</dbReference>
<evidence type="ECO:0000256" key="3">
    <source>
        <dbReference type="ARBA" id="ARBA00022310"/>
    </source>
</evidence>
<dbReference type="Gene3D" id="3.30.70.3000">
    <property type="match status" value="1"/>
</dbReference>
<dbReference type="EMBL" id="LJIG01022524">
    <property type="protein sequence ID" value="KRT80124.1"/>
    <property type="molecule type" value="Genomic_DNA"/>
</dbReference>
<dbReference type="GO" id="GO:0008193">
    <property type="term" value="F:tRNA guanylyltransferase activity"/>
    <property type="evidence" value="ECO:0007669"/>
    <property type="project" value="UniProtKB-EC"/>
</dbReference>
<evidence type="ECO:0000256" key="1">
    <source>
        <dbReference type="ARBA" id="ARBA00010113"/>
    </source>
</evidence>
<keyword evidence="4" id="KW-0808">Transferase</keyword>
<dbReference type="GO" id="GO:0005525">
    <property type="term" value="F:GTP binding"/>
    <property type="evidence" value="ECO:0007669"/>
    <property type="project" value="UniProtKB-KW"/>
</dbReference>
<keyword evidence="7 16" id="KW-0479">Metal-binding</keyword>
<dbReference type="EC" id="2.7.7.79" evidence="2"/>
<dbReference type="PANTHER" id="PTHR12729:SF6">
    <property type="entry name" value="TRNA(HIS) GUANYLYLTRANSFERASE-RELATED"/>
    <property type="match status" value="1"/>
</dbReference>
<dbReference type="InterPro" id="IPR007537">
    <property type="entry name" value="tRNAHis_GuaTrfase_Thg1"/>
</dbReference>
<proteinExistence type="inferred from homology"/>
<comment type="function">
    <text evidence="13">Adds a GMP to the 5'-end of tRNA(His) after transcription and RNase P cleavage. This step is essential for proper recognition of the tRNA and for the fidelity of protein synthesis. Also functions as a guanyl-nucleotide exchange factor/GEF for the MFN1 and MFN2 mitofusins thereby regulating mitochondrial fusion. By regulating both mitochondrial dynamics and bioenergetic function, it contributes to cell survival following oxidative stress.</text>
</comment>
<dbReference type="AlphaFoldDB" id="A0A0T6AYD9"/>
<comment type="catalytic activity">
    <reaction evidence="12">
        <text>a 5'-end ribonucleotide-tRNA(His) + GTP + ATP + H2O = a 5'-end phospho-guanosine-ribonucleotide-tRNA(His) + AMP + 2 diphosphate + H(+)</text>
        <dbReference type="Rhea" id="RHEA:54564"/>
        <dbReference type="Rhea" id="RHEA-COMP:14193"/>
        <dbReference type="Rhea" id="RHEA-COMP:14917"/>
        <dbReference type="ChEBI" id="CHEBI:15377"/>
        <dbReference type="ChEBI" id="CHEBI:15378"/>
        <dbReference type="ChEBI" id="CHEBI:30616"/>
        <dbReference type="ChEBI" id="CHEBI:33019"/>
        <dbReference type="ChEBI" id="CHEBI:37565"/>
        <dbReference type="ChEBI" id="CHEBI:138282"/>
        <dbReference type="ChEBI" id="CHEBI:141847"/>
        <dbReference type="ChEBI" id="CHEBI:456215"/>
        <dbReference type="EC" id="2.7.7.79"/>
    </reaction>
</comment>
<evidence type="ECO:0000259" key="17">
    <source>
        <dbReference type="Pfam" id="PF04446"/>
    </source>
</evidence>
<evidence type="ECO:0000256" key="9">
    <source>
        <dbReference type="ARBA" id="ARBA00022842"/>
    </source>
</evidence>
<dbReference type="GO" id="GO:0006400">
    <property type="term" value="P:tRNA modification"/>
    <property type="evidence" value="ECO:0007669"/>
    <property type="project" value="InterPro"/>
</dbReference>
<keyword evidence="20" id="KW-1185">Reference proteome</keyword>
<evidence type="ECO:0000313" key="20">
    <source>
        <dbReference type="Proteomes" id="UP000051574"/>
    </source>
</evidence>
<evidence type="ECO:0000256" key="4">
    <source>
        <dbReference type="ARBA" id="ARBA00022679"/>
    </source>
</evidence>
<keyword evidence="5" id="KW-0819">tRNA processing</keyword>
<feature type="binding site" evidence="15">
    <location>
        <begin position="98"/>
        <end position="99"/>
    </location>
    <ligand>
        <name>GTP</name>
        <dbReference type="ChEBI" id="CHEBI:37565"/>
    </ligand>
</feature>
<keyword evidence="10 15" id="KW-0342">GTP-binding</keyword>
<comment type="cofactor">
    <cofactor evidence="16">
        <name>Mg(2+)</name>
        <dbReference type="ChEBI" id="CHEBI:18420"/>
    </cofactor>
    <text evidence="16">Binds 2 magnesium ions per subunit.</text>
</comment>
<comment type="subunit">
    <text evidence="14">Homotetramer. Interacts with MFN1 and MFN2; functions as a guanyl-nucleotide exchange factor/GEF for MFN2 and also probably MFN1.</text>
</comment>
<name>A0A0T6AYD9_9SCAR</name>
<evidence type="ECO:0000256" key="16">
    <source>
        <dbReference type="PIRSR" id="PIRSR028980-2"/>
    </source>
</evidence>
<sequence>MRNIALSYSQKLLKGISVLYIPAMANSKYEYVRKYETDDRLLPNCWLIVRIDGKGFHKFAEKHKFKKPNDNRALELMNKAASSVMEEFKEIILAYGQSDEYSFLFRKDMELYNRRASKIMTCVCSLFSSSYVFHWPRLMVPTKLRYPPAFDARVILYPNNQTIKDYLIWRQVDCHINNLYNTTFWNLVDKGGLTNDEAEKRLRGTVSSDKNEILYSAFGINYNNEPLMFKKGTILLRKRLLHGDSANSKIVIMPVHEDFIKDAFWAEHSEILSMSKPGTYKWPS</sequence>
<dbReference type="Proteomes" id="UP000051574">
    <property type="component" value="Unassembled WGS sequence"/>
</dbReference>
<dbReference type="OrthoDB" id="62560at2759"/>
<comment type="similarity">
    <text evidence="1">Belongs to the tRNA(His) guanylyltransferase family.</text>
</comment>
<evidence type="ECO:0000256" key="2">
    <source>
        <dbReference type="ARBA" id="ARBA00012511"/>
    </source>
</evidence>
<reference evidence="19 20" key="1">
    <citation type="submission" date="2015-09" db="EMBL/GenBank/DDBJ databases">
        <title>Draft genome of the scarab beetle Oryctes borbonicus.</title>
        <authorList>
            <person name="Meyer J.M."/>
            <person name="Markov G.V."/>
            <person name="Baskaran P."/>
            <person name="Herrmann M."/>
            <person name="Sommer R.J."/>
            <person name="Roedelsperger C."/>
        </authorList>
    </citation>
    <scope>NUCLEOTIDE SEQUENCE [LARGE SCALE GENOMIC DNA]</scope>
    <source>
        <strain evidence="19">OB123</strain>
        <tissue evidence="19">Whole animal</tissue>
    </source>
</reference>
<organism evidence="19 20">
    <name type="scientific">Oryctes borbonicus</name>
    <dbReference type="NCBI Taxonomy" id="1629725"/>
    <lineage>
        <taxon>Eukaryota</taxon>
        <taxon>Metazoa</taxon>
        <taxon>Ecdysozoa</taxon>
        <taxon>Arthropoda</taxon>
        <taxon>Hexapoda</taxon>
        <taxon>Insecta</taxon>
        <taxon>Pterygota</taxon>
        <taxon>Neoptera</taxon>
        <taxon>Endopterygota</taxon>
        <taxon>Coleoptera</taxon>
        <taxon>Polyphaga</taxon>
        <taxon>Scarabaeiformia</taxon>
        <taxon>Scarabaeidae</taxon>
        <taxon>Dynastinae</taxon>
        <taxon>Oryctes</taxon>
    </lineage>
</organism>
<evidence type="ECO:0000256" key="5">
    <source>
        <dbReference type="ARBA" id="ARBA00022694"/>
    </source>
</evidence>
<evidence type="ECO:0000256" key="13">
    <source>
        <dbReference type="ARBA" id="ARBA00058346"/>
    </source>
</evidence>
<evidence type="ECO:0000256" key="11">
    <source>
        <dbReference type="ARBA" id="ARBA00032480"/>
    </source>
</evidence>
<feature type="domain" description="tRNAHis guanylyltransferase catalytic" evidence="17">
    <location>
        <begin position="29"/>
        <end position="158"/>
    </location>
</feature>
<feature type="binding site" evidence="15">
    <location>
        <begin position="52"/>
        <end position="57"/>
    </location>
    <ligand>
        <name>GTP</name>
        <dbReference type="ChEBI" id="CHEBI:37565"/>
    </ligand>
</feature>
<feature type="domain" description="Thg1 C-terminal" evidence="18">
    <location>
        <begin position="161"/>
        <end position="240"/>
    </location>
</feature>
<keyword evidence="8 15" id="KW-0547">Nucleotide-binding</keyword>
<dbReference type="Pfam" id="PF14413">
    <property type="entry name" value="Thg1C"/>
    <property type="match status" value="1"/>
</dbReference>
<evidence type="ECO:0000256" key="14">
    <source>
        <dbReference type="ARBA" id="ARBA00065710"/>
    </source>
</evidence>
<dbReference type="PANTHER" id="PTHR12729">
    <property type="entry name" value="TRNA(HIS) GUANYLYLTRANSFERASE-RELATED"/>
    <property type="match status" value="1"/>
</dbReference>
<evidence type="ECO:0000256" key="15">
    <source>
        <dbReference type="PIRSR" id="PIRSR028980-1"/>
    </source>
</evidence>
<dbReference type="FunFam" id="3.30.70.3000:FF:000001">
    <property type="entry name" value="tRNA(His) guanylyltransferase"/>
    <property type="match status" value="1"/>
</dbReference>
<feature type="binding site" evidence="16">
    <location>
        <position position="99"/>
    </location>
    <ligand>
        <name>Mg(2+)</name>
        <dbReference type="ChEBI" id="CHEBI:18420"/>
        <label>1</label>
        <note>catalytic</note>
    </ligand>
</feature>
<dbReference type="PIRSF" id="PIRSF028980">
    <property type="entry name" value="tRNAHis_guanylyltransferase"/>
    <property type="match status" value="1"/>
</dbReference>
<protein>
    <recommendedName>
        <fullName evidence="3">Probable tRNA(His) guanylyltransferase</fullName>
        <ecNumber evidence="2">2.7.7.79</ecNumber>
    </recommendedName>
    <alternativeName>
        <fullName evidence="11">tRNA-histidine guanylyltransferase</fullName>
    </alternativeName>
</protein>
<accession>A0A0T6AYD9</accession>
<feature type="binding site" evidence="16">
    <location>
        <position position="52"/>
    </location>
    <ligand>
        <name>Mg(2+)</name>
        <dbReference type="ChEBI" id="CHEBI:18420"/>
        <label>2</label>
        <note>catalytic</note>
    </ligand>
</feature>
<evidence type="ECO:0000256" key="7">
    <source>
        <dbReference type="ARBA" id="ARBA00022723"/>
    </source>
</evidence>
<comment type="caution">
    <text evidence="19">The sequence shown here is derived from an EMBL/GenBank/DDBJ whole genome shotgun (WGS) entry which is preliminary data.</text>
</comment>
<dbReference type="GO" id="GO:0000287">
    <property type="term" value="F:magnesium ion binding"/>
    <property type="evidence" value="ECO:0007669"/>
    <property type="project" value="InterPro"/>
</dbReference>
<evidence type="ECO:0000256" key="6">
    <source>
        <dbReference type="ARBA" id="ARBA00022695"/>
    </source>
</evidence>
<keyword evidence="6" id="KW-0548">Nucleotidyltransferase</keyword>
<evidence type="ECO:0000256" key="8">
    <source>
        <dbReference type="ARBA" id="ARBA00022741"/>
    </source>
</evidence>
<dbReference type="InterPro" id="IPR038469">
    <property type="entry name" value="tRNAHis_GuaTrfase_Thg1_sf"/>
</dbReference>
<feature type="binding site" evidence="16">
    <location>
        <position position="53"/>
    </location>
    <ligand>
        <name>Mg(2+)</name>
        <dbReference type="ChEBI" id="CHEBI:18420"/>
        <label>1</label>
        <note>catalytic</note>
    </ligand>
</feature>
<feature type="binding site" evidence="16">
    <location>
        <position position="52"/>
    </location>
    <ligand>
        <name>Mg(2+)</name>
        <dbReference type="ChEBI" id="CHEBI:18420"/>
        <label>1</label>
        <note>catalytic</note>
    </ligand>
</feature>
<dbReference type="InterPro" id="IPR024956">
    <property type="entry name" value="tRNAHis_GuaTrfase_cat"/>
</dbReference>
<evidence type="ECO:0000256" key="10">
    <source>
        <dbReference type="ARBA" id="ARBA00023134"/>
    </source>
</evidence>
<feature type="non-terminal residue" evidence="19">
    <location>
        <position position="284"/>
    </location>
</feature>
<evidence type="ECO:0000256" key="12">
    <source>
        <dbReference type="ARBA" id="ARBA00047281"/>
    </source>
</evidence>
<evidence type="ECO:0000259" key="18">
    <source>
        <dbReference type="Pfam" id="PF14413"/>
    </source>
</evidence>
<gene>
    <name evidence="19" type="ORF">AMK59_8329</name>
</gene>
<evidence type="ECO:0000313" key="19">
    <source>
        <dbReference type="EMBL" id="KRT80124.1"/>
    </source>
</evidence>
<dbReference type="InterPro" id="IPR025845">
    <property type="entry name" value="Thg1_C_dom"/>
</dbReference>
<feature type="binding site" evidence="16">
    <location>
        <position position="99"/>
    </location>
    <ligand>
        <name>Mg(2+)</name>
        <dbReference type="ChEBI" id="CHEBI:18420"/>
        <label>2</label>
        <note>catalytic</note>
    </ligand>
</feature>